<dbReference type="EMBL" id="RAPQ01000015">
    <property type="protein sequence ID" value="RKD94089.1"/>
    <property type="molecule type" value="Genomic_DNA"/>
</dbReference>
<evidence type="ECO:0000313" key="2">
    <source>
        <dbReference type="Proteomes" id="UP000284531"/>
    </source>
</evidence>
<dbReference type="Proteomes" id="UP000284531">
    <property type="component" value="Unassembled WGS sequence"/>
</dbReference>
<evidence type="ECO:0000313" key="1">
    <source>
        <dbReference type="EMBL" id="RKD94089.1"/>
    </source>
</evidence>
<comment type="caution">
    <text evidence="1">The sequence shown here is derived from an EMBL/GenBank/DDBJ whole genome shotgun (WGS) entry which is preliminary data.</text>
</comment>
<protein>
    <submittedName>
        <fullName evidence="1">Uncharacterized protein</fullName>
    </submittedName>
</protein>
<dbReference type="AlphaFoldDB" id="A0A419WF17"/>
<name>A0A419WF17_9BACT</name>
<reference evidence="1 2" key="1">
    <citation type="submission" date="2018-09" db="EMBL/GenBank/DDBJ databases">
        <title>Genomic Encyclopedia of Archaeal and Bacterial Type Strains, Phase II (KMG-II): from individual species to whole genera.</title>
        <authorList>
            <person name="Goeker M."/>
        </authorList>
    </citation>
    <scope>NUCLEOTIDE SEQUENCE [LARGE SCALE GENOMIC DNA]</scope>
    <source>
        <strain evidence="1 2">DSM 21950</strain>
    </source>
</reference>
<accession>A0A419WF17</accession>
<gene>
    <name evidence="1" type="ORF">BXY64_4252</name>
</gene>
<keyword evidence="2" id="KW-1185">Reference proteome</keyword>
<sequence length="38" mass="4162">MSSHSSVIIAIKEPKDLDAKNLVTHNDLKSKQPNEVSS</sequence>
<proteinExistence type="predicted"/>
<organism evidence="1 2">
    <name type="scientific">Marinifilum flexuosum</name>
    <dbReference type="NCBI Taxonomy" id="1117708"/>
    <lineage>
        <taxon>Bacteria</taxon>
        <taxon>Pseudomonadati</taxon>
        <taxon>Bacteroidota</taxon>
        <taxon>Bacteroidia</taxon>
        <taxon>Marinilabiliales</taxon>
        <taxon>Marinifilaceae</taxon>
    </lineage>
</organism>